<accession>X1VFD1</accession>
<proteinExistence type="predicted"/>
<name>X1VFD1_9ZZZZ</name>
<dbReference type="EMBL" id="BARW01030405">
    <property type="protein sequence ID" value="GAJ05550.1"/>
    <property type="molecule type" value="Genomic_DNA"/>
</dbReference>
<reference evidence="1" key="1">
    <citation type="journal article" date="2014" name="Front. Microbiol.">
        <title>High frequency of phylogenetically diverse reductive dehalogenase-homologous genes in deep subseafloor sedimentary metagenomes.</title>
        <authorList>
            <person name="Kawai M."/>
            <person name="Futagami T."/>
            <person name="Toyoda A."/>
            <person name="Takaki Y."/>
            <person name="Nishi S."/>
            <person name="Hori S."/>
            <person name="Arai W."/>
            <person name="Tsubouchi T."/>
            <person name="Morono Y."/>
            <person name="Uchiyama I."/>
            <person name="Ito T."/>
            <person name="Fujiyama A."/>
            <person name="Inagaki F."/>
            <person name="Takami H."/>
        </authorList>
    </citation>
    <scope>NUCLEOTIDE SEQUENCE</scope>
    <source>
        <strain evidence="1">Expedition CK06-06</strain>
    </source>
</reference>
<gene>
    <name evidence="1" type="ORF">S12H4_48615</name>
</gene>
<sequence>MQKNERRTRQNITTVSLLETWEIKQNMMREGGNFSRFVRNCLREWARYEQEIVCLRATIPDRELLCFPRDARLCVECWPDGPPSNWDWMNYMGRTDEGDYQ</sequence>
<evidence type="ECO:0000313" key="1">
    <source>
        <dbReference type="EMBL" id="GAJ05550.1"/>
    </source>
</evidence>
<feature type="non-terminal residue" evidence="1">
    <location>
        <position position="101"/>
    </location>
</feature>
<comment type="caution">
    <text evidence="1">The sequence shown here is derived from an EMBL/GenBank/DDBJ whole genome shotgun (WGS) entry which is preliminary data.</text>
</comment>
<dbReference type="AlphaFoldDB" id="X1VFD1"/>
<protein>
    <submittedName>
        <fullName evidence="1">Uncharacterized protein</fullName>
    </submittedName>
</protein>
<organism evidence="1">
    <name type="scientific">marine sediment metagenome</name>
    <dbReference type="NCBI Taxonomy" id="412755"/>
    <lineage>
        <taxon>unclassified sequences</taxon>
        <taxon>metagenomes</taxon>
        <taxon>ecological metagenomes</taxon>
    </lineage>
</organism>